<evidence type="ECO:0000256" key="5">
    <source>
        <dbReference type="SAM" id="MobiDB-lite"/>
    </source>
</evidence>
<dbReference type="GO" id="GO:0015179">
    <property type="term" value="F:L-amino acid transmembrane transporter activity"/>
    <property type="evidence" value="ECO:0007669"/>
    <property type="project" value="TreeGrafter"/>
</dbReference>
<protein>
    <submittedName>
        <fullName evidence="8">Amino acid</fullName>
    </submittedName>
</protein>
<evidence type="ECO:0000256" key="1">
    <source>
        <dbReference type="ARBA" id="ARBA00004141"/>
    </source>
</evidence>
<gene>
    <name evidence="8" type="ORF">SEMRO_851_G210850.1</name>
</gene>
<dbReference type="PANTHER" id="PTHR22950">
    <property type="entry name" value="AMINO ACID TRANSPORTER"/>
    <property type="match status" value="1"/>
</dbReference>
<evidence type="ECO:0000259" key="7">
    <source>
        <dbReference type="Pfam" id="PF01490"/>
    </source>
</evidence>
<dbReference type="Proteomes" id="UP001153069">
    <property type="component" value="Unassembled WGS sequence"/>
</dbReference>
<feature type="transmembrane region" description="Helical" evidence="6">
    <location>
        <begin position="340"/>
        <end position="361"/>
    </location>
</feature>
<feature type="domain" description="Amino acid transporter transmembrane" evidence="7">
    <location>
        <begin position="39"/>
        <end position="98"/>
    </location>
</feature>
<sequence length="515" mass="55221">MLSHSQSESSPLLTATSSQKQIQVAATETQRRGGHHGSASLSQTIINEAKTCMGTGCLALPYAARVGGIWLHVIGIFAVGLWNLYSVTRLCQCLQLLPKEAILEEDDDSSRQDDDDDDVEKNEDLQPVVEMASPCHHRPTTSSLDSEASASRQQQSAPTPNSHNHANSKTIPVVYPPPPPGTSTYSRVAWYAFGPLGLYTLDLLMATLFIGVVVAFVDATRGFLRDTPFTTGSDILDAMAIAAIIGPMSAVPDMGYLAKASATGLGVLFFSFAVIAAYGLFDNSNPDANNDASWNWYPENGVEGVSTWFGCLVFGYGIAPLTYNFRESMTEPTQMVQASSVALLIVASSYVLLGVGLYLLFPNVDGDVLRMLPSQGWLPIIIRLGMAVVVFVTAPLLIVPCGQLVEGKIVKISAASHIDVPYRVRATVRMGIALTCVTISVMVPGFVSVLSLVGCASVATVGFVVPPLLYLRLNLLTQNKLSWTIALDVFMLLWGTVATGISTSYTFRNVIGSQV</sequence>
<evidence type="ECO:0000313" key="9">
    <source>
        <dbReference type="Proteomes" id="UP001153069"/>
    </source>
</evidence>
<accession>A0A9N8HKM5</accession>
<feature type="transmembrane region" description="Helical" evidence="6">
    <location>
        <begin position="262"/>
        <end position="281"/>
    </location>
</feature>
<feature type="compositionally biased region" description="Polar residues" evidence="5">
    <location>
        <begin position="1"/>
        <end position="28"/>
    </location>
</feature>
<feature type="compositionally biased region" description="Low complexity" evidence="5">
    <location>
        <begin position="148"/>
        <end position="157"/>
    </location>
</feature>
<dbReference type="EMBL" id="CAICTM010000850">
    <property type="protein sequence ID" value="CAB9517361.1"/>
    <property type="molecule type" value="Genomic_DNA"/>
</dbReference>
<reference evidence="8" key="1">
    <citation type="submission" date="2020-06" db="EMBL/GenBank/DDBJ databases">
        <authorList>
            <consortium name="Plant Systems Biology data submission"/>
        </authorList>
    </citation>
    <scope>NUCLEOTIDE SEQUENCE</scope>
    <source>
        <strain evidence="8">D6</strain>
    </source>
</reference>
<comment type="subcellular location">
    <subcellularLocation>
        <location evidence="1">Membrane</location>
        <topology evidence="1">Multi-pass membrane protein</topology>
    </subcellularLocation>
</comment>
<keyword evidence="4 6" id="KW-0472">Membrane</keyword>
<evidence type="ECO:0000256" key="6">
    <source>
        <dbReference type="SAM" id="Phobius"/>
    </source>
</evidence>
<feature type="transmembrane region" description="Helical" evidence="6">
    <location>
        <begin position="483"/>
        <end position="507"/>
    </location>
</feature>
<evidence type="ECO:0000313" key="8">
    <source>
        <dbReference type="EMBL" id="CAB9517361.1"/>
    </source>
</evidence>
<feature type="transmembrane region" description="Helical" evidence="6">
    <location>
        <begin position="69"/>
        <end position="87"/>
    </location>
</feature>
<proteinExistence type="predicted"/>
<dbReference type="Pfam" id="PF01490">
    <property type="entry name" value="Aa_trans"/>
    <property type="match status" value="2"/>
</dbReference>
<dbReference type="GO" id="GO:0016020">
    <property type="term" value="C:membrane"/>
    <property type="evidence" value="ECO:0007669"/>
    <property type="project" value="UniProtKB-SubCell"/>
</dbReference>
<feature type="region of interest" description="Disordered" evidence="5">
    <location>
        <begin position="105"/>
        <end position="172"/>
    </location>
</feature>
<evidence type="ECO:0000256" key="2">
    <source>
        <dbReference type="ARBA" id="ARBA00022692"/>
    </source>
</evidence>
<feature type="transmembrane region" description="Helical" evidence="6">
    <location>
        <begin position="426"/>
        <end position="443"/>
    </location>
</feature>
<feature type="transmembrane region" description="Helical" evidence="6">
    <location>
        <begin position="196"/>
        <end position="217"/>
    </location>
</feature>
<feature type="compositionally biased region" description="Acidic residues" evidence="5">
    <location>
        <begin position="105"/>
        <end position="121"/>
    </location>
</feature>
<evidence type="ECO:0000256" key="3">
    <source>
        <dbReference type="ARBA" id="ARBA00022989"/>
    </source>
</evidence>
<dbReference type="AlphaFoldDB" id="A0A9N8HKM5"/>
<feature type="domain" description="Amino acid transporter transmembrane" evidence="7">
    <location>
        <begin position="181"/>
        <end position="504"/>
    </location>
</feature>
<name>A0A9N8HKM5_9STRA</name>
<feature type="region of interest" description="Disordered" evidence="5">
    <location>
        <begin position="1"/>
        <end position="40"/>
    </location>
</feature>
<dbReference type="OrthoDB" id="191198at2759"/>
<feature type="compositionally biased region" description="Polar residues" evidence="5">
    <location>
        <begin position="158"/>
        <end position="170"/>
    </location>
</feature>
<comment type="caution">
    <text evidence="8">The sequence shown here is derived from an EMBL/GenBank/DDBJ whole genome shotgun (WGS) entry which is preliminary data.</text>
</comment>
<keyword evidence="2 6" id="KW-0812">Transmembrane</keyword>
<organism evidence="8 9">
    <name type="scientific">Seminavis robusta</name>
    <dbReference type="NCBI Taxonomy" id="568900"/>
    <lineage>
        <taxon>Eukaryota</taxon>
        <taxon>Sar</taxon>
        <taxon>Stramenopiles</taxon>
        <taxon>Ochrophyta</taxon>
        <taxon>Bacillariophyta</taxon>
        <taxon>Bacillariophyceae</taxon>
        <taxon>Bacillariophycidae</taxon>
        <taxon>Naviculales</taxon>
        <taxon>Naviculaceae</taxon>
        <taxon>Seminavis</taxon>
    </lineage>
</organism>
<keyword evidence="9" id="KW-1185">Reference proteome</keyword>
<feature type="transmembrane region" description="Helical" evidence="6">
    <location>
        <begin position="229"/>
        <end position="250"/>
    </location>
</feature>
<feature type="transmembrane region" description="Helical" evidence="6">
    <location>
        <begin position="381"/>
        <end position="405"/>
    </location>
</feature>
<feature type="transmembrane region" description="Helical" evidence="6">
    <location>
        <begin position="301"/>
        <end position="319"/>
    </location>
</feature>
<keyword evidence="3 6" id="KW-1133">Transmembrane helix</keyword>
<dbReference type="InterPro" id="IPR013057">
    <property type="entry name" value="AA_transpt_TM"/>
</dbReference>
<evidence type="ECO:0000256" key="4">
    <source>
        <dbReference type="ARBA" id="ARBA00023136"/>
    </source>
</evidence>